<feature type="transmembrane region" description="Helical" evidence="2">
    <location>
        <begin position="236"/>
        <end position="254"/>
    </location>
</feature>
<name>A0A2A9E9L1_9MICO</name>
<gene>
    <name evidence="3" type="ORF">ATL41_0196</name>
</gene>
<feature type="transmembrane region" description="Helical" evidence="2">
    <location>
        <begin position="62"/>
        <end position="91"/>
    </location>
</feature>
<protein>
    <submittedName>
        <fullName evidence="3">Uncharacterized protein DUF3159</fullName>
    </submittedName>
</protein>
<organism evidence="3 4">
    <name type="scientific">Flavimobilis soli</name>
    <dbReference type="NCBI Taxonomy" id="442709"/>
    <lineage>
        <taxon>Bacteria</taxon>
        <taxon>Bacillati</taxon>
        <taxon>Actinomycetota</taxon>
        <taxon>Actinomycetes</taxon>
        <taxon>Micrococcales</taxon>
        <taxon>Jonesiaceae</taxon>
        <taxon>Flavimobilis</taxon>
    </lineage>
</organism>
<dbReference type="Pfam" id="PF11361">
    <property type="entry name" value="DUF3159"/>
    <property type="match status" value="1"/>
</dbReference>
<keyword evidence="2" id="KW-0812">Transmembrane</keyword>
<feature type="region of interest" description="Disordered" evidence="1">
    <location>
        <begin position="1"/>
        <end position="25"/>
    </location>
</feature>
<evidence type="ECO:0000256" key="1">
    <source>
        <dbReference type="SAM" id="MobiDB-lite"/>
    </source>
</evidence>
<dbReference type="EMBL" id="PDJH01000001">
    <property type="protein sequence ID" value="PFG35513.1"/>
    <property type="molecule type" value="Genomic_DNA"/>
</dbReference>
<feature type="transmembrane region" description="Helical" evidence="2">
    <location>
        <begin position="201"/>
        <end position="224"/>
    </location>
</feature>
<keyword evidence="2" id="KW-1133">Transmembrane helix</keyword>
<feature type="transmembrane region" description="Helical" evidence="2">
    <location>
        <begin position="98"/>
        <end position="116"/>
    </location>
</feature>
<feature type="transmembrane region" description="Helical" evidence="2">
    <location>
        <begin position="136"/>
        <end position="158"/>
    </location>
</feature>
<dbReference type="Proteomes" id="UP000221394">
    <property type="component" value="Unassembled WGS sequence"/>
</dbReference>
<evidence type="ECO:0000313" key="3">
    <source>
        <dbReference type="EMBL" id="PFG35513.1"/>
    </source>
</evidence>
<sequence>MEQSTPHDGAPGTEPTGAQPADASAAHAAQARGMRALTASEFSLQDAVGGVRGVVEALLPGLVFVVVYLLTFELTPTLVASAGVAVLMVIVRLVQRTPVTQALSGLFGVAIGVFWAWRTGEASDFFVVGLYTNAAYLLGCLASIVVRWPAIGVVVELFRLGFAETKTVRAPEGDVDPDAPAPNPFAGFGEWRRSHALVRRYTLATWLWVALFAVRLAVQVPLYLGAQVGWLGTARLAMGIPLWAVTLWGTWILVRRSAGRTEQPRPRPGH</sequence>
<dbReference type="InterPro" id="IPR016566">
    <property type="entry name" value="UCP010219"/>
</dbReference>
<keyword evidence="2" id="KW-0472">Membrane</keyword>
<dbReference type="RefSeq" id="WP_245854535.1">
    <property type="nucleotide sequence ID" value="NZ_PDJH01000001.1"/>
</dbReference>
<comment type="caution">
    <text evidence="3">The sequence shown here is derived from an EMBL/GenBank/DDBJ whole genome shotgun (WGS) entry which is preliminary data.</text>
</comment>
<keyword evidence="4" id="KW-1185">Reference proteome</keyword>
<reference evidence="3 4" key="1">
    <citation type="submission" date="2017-10" db="EMBL/GenBank/DDBJ databases">
        <title>Sequencing the genomes of 1000 actinobacteria strains.</title>
        <authorList>
            <person name="Klenk H.-P."/>
        </authorList>
    </citation>
    <scope>NUCLEOTIDE SEQUENCE [LARGE SCALE GENOMIC DNA]</scope>
    <source>
        <strain evidence="3 4">DSM 21574</strain>
    </source>
</reference>
<accession>A0A2A9E9L1</accession>
<dbReference type="AlphaFoldDB" id="A0A2A9E9L1"/>
<evidence type="ECO:0000313" key="4">
    <source>
        <dbReference type="Proteomes" id="UP000221394"/>
    </source>
</evidence>
<dbReference type="PIRSF" id="PIRSF010219">
    <property type="entry name" value="UCP010219"/>
    <property type="match status" value="1"/>
</dbReference>
<proteinExistence type="predicted"/>
<evidence type="ECO:0000256" key="2">
    <source>
        <dbReference type="SAM" id="Phobius"/>
    </source>
</evidence>